<dbReference type="PANTHER" id="PTHR39583:SF2">
    <property type="entry name" value="TYPE II SECRETION SYSTEM PROTEIN J"/>
    <property type="match status" value="1"/>
</dbReference>
<dbReference type="NCBIfam" id="TIGR01711">
    <property type="entry name" value="gspJ"/>
    <property type="match status" value="1"/>
</dbReference>
<dbReference type="SUPFAM" id="SSF54523">
    <property type="entry name" value="Pili subunits"/>
    <property type="match status" value="1"/>
</dbReference>
<evidence type="ECO:0000256" key="10">
    <source>
        <dbReference type="SAM" id="Phobius"/>
    </source>
</evidence>
<dbReference type="InterPro" id="IPR012902">
    <property type="entry name" value="N_methyl_site"/>
</dbReference>
<keyword evidence="4" id="KW-1003">Cell membrane</keyword>
<keyword evidence="9 10" id="KW-0472">Membrane</keyword>
<evidence type="ECO:0000313" key="11">
    <source>
        <dbReference type="EMBL" id="MFC7290357.1"/>
    </source>
</evidence>
<evidence type="ECO:0000256" key="1">
    <source>
        <dbReference type="ARBA" id="ARBA00004377"/>
    </source>
</evidence>
<dbReference type="Pfam" id="PF11612">
    <property type="entry name" value="T2SSJ"/>
    <property type="match status" value="1"/>
</dbReference>
<dbReference type="Gene3D" id="3.10.610.10">
    <property type="entry name" value="GSPII I/J protein-like"/>
    <property type="match status" value="1"/>
</dbReference>
<organism evidence="11 12">
    <name type="scientific">Hirschia litorea</name>
    <dbReference type="NCBI Taxonomy" id="1199156"/>
    <lineage>
        <taxon>Bacteria</taxon>
        <taxon>Pseudomonadati</taxon>
        <taxon>Pseudomonadota</taxon>
        <taxon>Alphaproteobacteria</taxon>
        <taxon>Hyphomonadales</taxon>
        <taxon>Hyphomonadaceae</taxon>
        <taxon>Hirschia</taxon>
    </lineage>
</organism>
<dbReference type="PANTHER" id="PTHR39583">
    <property type="entry name" value="TYPE II SECRETION SYSTEM PROTEIN J-RELATED"/>
    <property type="match status" value="1"/>
</dbReference>
<gene>
    <name evidence="11" type="primary">gspJ</name>
    <name evidence="11" type="ORF">ACFQS8_01895</name>
</gene>
<evidence type="ECO:0000256" key="6">
    <source>
        <dbReference type="ARBA" id="ARBA00022519"/>
    </source>
</evidence>
<comment type="caution">
    <text evidence="11">The sequence shown here is derived from an EMBL/GenBank/DDBJ whole genome shotgun (WGS) entry which is preliminary data.</text>
</comment>
<keyword evidence="8 10" id="KW-1133">Transmembrane helix</keyword>
<evidence type="ECO:0000256" key="3">
    <source>
        <dbReference type="ARBA" id="ARBA00021539"/>
    </source>
</evidence>
<evidence type="ECO:0000256" key="5">
    <source>
        <dbReference type="ARBA" id="ARBA00022481"/>
    </source>
</evidence>
<dbReference type="NCBIfam" id="TIGR02532">
    <property type="entry name" value="IV_pilin_GFxxxE"/>
    <property type="match status" value="1"/>
</dbReference>
<keyword evidence="6" id="KW-0997">Cell inner membrane</keyword>
<evidence type="ECO:0000256" key="9">
    <source>
        <dbReference type="ARBA" id="ARBA00023136"/>
    </source>
</evidence>
<evidence type="ECO:0000313" key="12">
    <source>
        <dbReference type="Proteomes" id="UP001596492"/>
    </source>
</evidence>
<name>A0ABW2IHJ9_9PROT</name>
<dbReference type="PROSITE" id="PS00409">
    <property type="entry name" value="PROKAR_NTER_METHYL"/>
    <property type="match status" value="1"/>
</dbReference>
<dbReference type="InterPro" id="IPR010055">
    <property type="entry name" value="T2SS_protein-GspJ"/>
</dbReference>
<comment type="subcellular location">
    <subcellularLocation>
        <location evidence="1">Cell inner membrane</location>
        <topology evidence="1">Single-pass membrane protein</topology>
    </subcellularLocation>
</comment>
<keyword evidence="5" id="KW-0488">Methylation</keyword>
<evidence type="ECO:0000256" key="2">
    <source>
        <dbReference type="ARBA" id="ARBA00011084"/>
    </source>
</evidence>
<dbReference type="RefSeq" id="WP_382165180.1">
    <property type="nucleotide sequence ID" value="NZ_JBHTBR010000002.1"/>
</dbReference>
<proteinExistence type="inferred from homology"/>
<dbReference type="InterPro" id="IPR051621">
    <property type="entry name" value="T2SS_protein_J"/>
</dbReference>
<keyword evidence="7 10" id="KW-0812">Transmembrane</keyword>
<comment type="similarity">
    <text evidence="2">Belongs to the GSP J family.</text>
</comment>
<feature type="transmembrane region" description="Helical" evidence="10">
    <location>
        <begin position="12"/>
        <end position="30"/>
    </location>
</feature>
<protein>
    <recommendedName>
        <fullName evidence="3">Type II secretion system protein J</fullName>
    </recommendedName>
</protein>
<accession>A0ABW2IHJ9</accession>
<keyword evidence="12" id="KW-1185">Reference proteome</keyword>
<dbReference type="Proteomes" id="UP001596492">
    <property type="component" value="Unassembled WGS sequence"/>
</dbReference>
<evidence type="ECO:0000256" key="8">
    <source>
        <dbReference type="ARBA" id="ARBA00022989"/>
    </source>
</evidence>
<sequence length="205" mass="22361">MRSEAGFTLVEVMVATFIMGILSVMGLIMLDNTLSTKNTLENVLGEVQALEQTRSILKSDLAQVTTRLARDEFGFSSEAVFEGGVDLDNVELLTFVRNGNEMPGLSNAASTLQHVQYRFEQGNFIRRTRARVDAVSETPIHDRVLMSDLSSVKVAFFDGTGWGNSWQGFNSSDLQGIAAPPAVSLTLDSKRYGPVQLLFATPAGH</sequence>
<dbReference type="Gene3D" id="2.10.70.20">
    <property type="entry name" value="gspk-gspi-gspj complex like domains"/>
    <property type="match status" value="1"/>
</dbReference>
<reference evidence="12" key="1">
    <citation type="journal article" date="2019" name="Int. J. Syst. Evol. Microbiol.">
        <title>The Global Catalogue of Microorganisms (GCM) 10K type strain sequencing project: providing services to taxonomists for standard genome sequencing and annotation.</title>
        <authorList>
            <consortium name="The Broad Institute Genomics Platform"/>
            <consortium name="The Broad Institute Genome Sequencing Center for Infectious Disease"/>
            <person name="Wu L."/>
            <person name="Ma J."/>
        </authorList>
    </citation>
    <scope>NUCLEOTIDE SEQUENCE [LARGE SCALE GENOMIC DNA]</scope>
    <source>
        <strain evidence="12">CCUG 51308</strain>
    </source>
</reference>
<dbReference type="Pfam" id="PF07963">
    <property type="entry name" value="N_methyl"/>
    <property type="match status" value="1"/>
</dbReference>
<evidence type="ECO:0000256" key="4">
    <source>
        <dbReference type="ARBA" id="ARBA00022475"/>
    </source>
</evidence>
<dbReference type="EMBL" id="JBHTBR010000002">
    <property type="protein sequence ID" value="MFC7290357.1"/>
    <property type="molecule type" value="Genomic_DNA"/>
</dbReference>
<dbReference type="InterPro" id="IPR045584">
    <property type="entry name" value="Pilin-like"/>
</dbReference>
<evidence type="ECO:0000256" key="7">
    <source>
        <dbReference type="ARBA" id="ARBA00022692"/>
    </source>
</evidence>